<keyword evidence="3" id="KW-1185">Reference proteome</keyword>
<dbReference type="Proteomes" id="UP000046395">
    <property type="component" value="Unassembled WGS sequence"/>
</dbReference>
<dbReference type="AlphaFoldDB" id="A0A5S6QQD1"/>
<accession>A0A5S6QQD1</accession>
<protein>
    <submittedName>
        <fullName evidence="4">Uncharacterized protein</fullName>
    </submittedName>
</protein>
<dbReference type="SUPFAM" id="SSF57924">
    <property type="entry name" value="Inhibitor of apoptosis (IAP) repeat"/>
    <property type="match status" value="1"/>
</dbReference>
<proteinExistence type="predicted"/>
<keyword evidence="2" id="KW-0862">Zinc</keyword>
<name>A0A5S6QQD1_TRIMR</name>
<dbReference type="PROSITE" id="PS50143">
    <property type="entry name" value="BIR_REPEAT_2"/>
    <property type="match status" value="1"/>
</dbReference>
<reference evidence="4" key="1">
    <citation type="submission" date="2019-12" db="UniProtKB">
        <authorList>
            <consortium name="WormBaseParasite"/>
        </authorList>
    </citation>
    <scope>IDENTIFICATION</scope>
</reference>
<sequence>MVREQCRCRSFSLGPRFTSSVSPSKLAEAGFFYLPSADASDAVECAFCAVQLESWDSGGDPWSEHRSHTESKGVKCSFVALGKLEKNITAGEFRELLLVRFDLISECLLAETVKKLEKLASAD</sequence>
<evidence type="ECO:0000256" key="1">
    <source>
        <dbReference type="ARBA" id="ARBA00022723"/>
    </source>
</evidence>
<evidence type="ECO:0000256" key="2">
    <source>
        <dbReference type="ARBA" id="ARBA00022833"/>
    </source>
</evidence>
<dbReference type="PANTHER" id="PTHR46771:SF5">
    <property type="entry name" value="DETERIN"/>
    <property type="match status" value="1"/>
</dbReference>
<dbReference type="WBParaSite" id="TMUE_2000009440.1">
    <property type="protein sequence ID" value="TMUE_2000009440.1"/>
    <property type="gene ID" value="WBGene00291429"/>
</dbReference>
<dbReference type="Gene3D" id="1.10.1170.10">
    <property type="entry name" value="Inhibitor Of Apoptosis Protein (2mihbC-IAP-1), Chain A"/>
    <property type="match status" value="1"/>
</dbReference>
<organism evidence="3 4">
    <name type="scientific">Trichuris muris</name>
    <name type="common">Mouse whipworm</name>
    <dbReference type="NCBI Taxonomy" id="70415"/>
    <lineage>
        <taxon>Eukaryota</taxon>
        <taxon>Metazoa</taxon>
        <taxon>Ecdysozoa</taxon>
        <taxon>Nematoda</taxon>
        <taxon>Enoplea</taxon>
        <taxon>Dorylaimia</taxon>
        <taxon>Trichinellida</taxon>
        <taxon>Trichuridae</taxon>
        <taxon>Trichuris</taxon>
    </lineage>
</organism>
<dbReference type="Pfam" id="PF00653">
    <property type="entry name" value="BIR"/>
    <property type="match status" value="1"/>
</dbReference>
<dbReference type="STRING" id="70415.A0A5S6QQD1"/>
<evidence type="ECO:0000313" key="4">
    <source>
        <dbReference type="WBParaSite" id="TMUE_2000009440.1"/>
    </source>
</evidence>
<dbReference type="InterPro" id="IPR051190">
    <property type="entry name" value="Baculoviral_IAP"/>
</dbReference>
<dbReference type="SMART" id="SM00238">
    <property type="entry name" value="BIR"/>
    <property type="match status" value="1"/>
</dbReference>
<keyword evidence="1" id="KW-0479">Metal-binding</keyword>
<dbReference type="PANTHER" id="PTHR46771">
    <property type="entry name" value="DETERIN"/>
    <property type="match status" value="1"/>
</dbReference>
<dbReference type="InterPro" id="IPR001370">
    <property type="entry name" value="BIR_rpt"/>
</dbReference>
<evidence type="ECO:0000313" key="3">
    <source>
        <dbReference type="Proteomes" id="UP000046395"/>
    </source>
</evidence>
<dbReference type="GO" id="GO:0046872">
    <property type="term" value="F:metal ion binding"/>
    <property type="evidence" value="ECO:0007669"/>
    <property type="project" value="UniProtKB-KW"/>
</dbReference>